<dbReference type="Proteomes" id="UP001239445">
    <property type="component" value="Unassembled WGS sequence"/>
</dbReference>
<sequence length="298" mass="32682">MPVKTSSDSPLDCSLKPTRDTSIHRSHSMQPKLIRAAFYVRVACRRRRVVSLKSFGHADVNGDTGPKGGESSQAQWLRPAVKRPSYESTWWSLVSWCAAVRSCGIGPWDVKEDAAMATHDQPTIYTCRQITSSESHSVYLCVPFSATGHHASTSLAYPRTPKTAWDRTVNVSCLHEARPGALIGPSFGKGRVTFTDPKGNLAKTTARFLRMFLFARNALLGCCDCGVDEERIQKLVPVGSEMTGLGGQASDQLHPIMTTKLDVVDRWLDLFDPKSRKVTSPAHPATKASRPGDPATWS</sequence>
<gene>
    <name evidence="2" type="ORF">QBC47DRAFT_356333</name>
</gene>
<organism evidence="2 3">
    <name type="scientific">Echria macrotheca</name>
    <dbReference type="NCBI Taxonomy" id="438768"/>
    <lineage>
        <taxon>Eukaryota</taxon>
        <taxon>Fungi</taxon>
        <taxon>Dikarya</taxon>
        <taxon>Ascomycota</taxon>
        <taxon>Pezizomycotina</taxon>
        <taxon>Sordariomycetes</taxon>
        <taxon>Sordariomycetidae</taxon>
        <taxon>Sordariales</taxon>
        <taxon>Schizotheciaceae</taxon>
        <taxon>Echria</taxon>
    </lineage>
</organism>
<evidence type="ECO:0000313" key="3">
    <source>
        <dbReference type="Proteomes" id="UP001239445"/>
    </source>
</evidence>
<dbReference type="EMBL" id="MU839827">
    <property type="protein sequence ID" value="KAK1761234.1"/>
    <property type="molecule type" value="Genomic_DNA"/>
</dbReference>
<reference evidence="2" key="1">
    <citation type="submission" date="2023-06" db="EMBL/GenBank/DDBJ databases">
        <title>Genome-scale phylogeny and comparative genomics of the fungal order Sordariales.</title>
        <authorList>
            <consortium name="Lawrence Berkeley National Laboratory"/>
            <person name="Hensen N."/>
            <person name="Bonometti L."/>
            <person name="Westerberg I."/>
            <person name="Brannstrom I.O."/>
            <person name="Guillou S."/>
            <person name="Cros-Aarteil S."/>
            <person name="Calhoun S."/>
            <person name="Haridas S."/>
            <person name="Kuo A."/>
            <person name="Mondo S."/>
            <person name="Pangilinan J."/>
            <person name="Riley R."/>
            <person name="Labutti K."/>
            <person name="Andreopoulos B."/>
            <person name="Lipzen A."/>
            <person name="Chen C."/>
            <person name="Yanf M."/>
            <person name="Daum C."/>
            <person name="Ng V."/>
            <person name="Clum A."/>
            <person name="Steindorff A."/>
            <person name="Ohm R."/>
            <person name="Martin F."/>
            <person name="Silar P."/>
            <person name="Natvig D."/>
            <person name="Lalanne C."/>
            <person name="Gautier V."/>
            <person name="Ament-Velasquez S.L."/>
            <person name="Kruys A."/>
            <person name="Hutchinson M.I."/>
            <person name="Powell A.J."/>
            <person name="Barry K."/>
            <person name="Miller A.N."/>
            <person name="Grigoriev I.V."/>
            <person name="Debuchy R."/>
            <person name="Gladieux P."/>
            <person name="Thoren M.H."/>
            <person name="Johannesson H."/>
        </authorList>
    </citation>
    <scope>NUCLEOTIDE SEQUENCE</scope>
    <source>
        <strain evidence="2">PSN4</strain>
    </source>
</reference>
<evidence type="ECO:0000256" key="1">
    <source>
        <dbReference type="SAM" id="MobiDB-lite"/>
    </source>
</evidence>
<feature type="region of interest" description="Disordered" evidence="1">
    <location>
        <begin position="1"/>
        <end position="26"/>
    </location>
</feature>
<feature type="region of interest" description="Disordered" evidence="1">
    <location>
        <begin position="276"/>
        <end position="298"/>
    </location>
</feature>
<protein>
    <submittedName>
        <fullName evidence="2">Uncharacterized protein</fullName>
    </submittedName>
</protein>
<evidence type="ECO:0000313" key="2">
    <source>
        <dbReference type="EMBL" id="KAK1761234.1"/>
    </source>
</evidence>
<comment type="caution">
    <text evidence="2">The sequence shown here is derived from an EMBL/GenBank/DDBJ whole genome shotgun (WGS) entry which is preliminary data.</text>
</comment>
<dbReference type="AlphaFoldDB" id="A0AAJ0FGN5"/>
<proteinExistence type="predicted"/>
<keyword evidence="3" id="KW-1185">Reference proteome</keyword>
<accession>A0AAJ0FGN5</accession>
<name>A0AAJ0FGN5_9PEZI</name>